<organism evidence="1 2">
    <name type="scientific">Planobispora rosea</name>
    <dbReference type="NCBI Taxonomy" id="35762"/>
    <lineage>
        <taxon>Bacteria</taxon>
        <taxon>Bacillati</taxon>
        <taxon>Actinomycetota</taxon>
        <taxon>Actinomycetes</taxon>
        <taxon>Streptosporangiales</taxon>
        <taxon>Streptosporangiaceae</taxon>
        <taxon>Planobispora</taxon>
    </lineage>
</organism>
<dbReference type="EMBL" id="BOOI01000044">
    <property type="protein sequence ID" value="GIH86259.1"/>
    <property type="molecule type" value="Genomic_DNA"/>
</dbReference>
<dbReference type="AlphaFoldDB" id="A0A8J3S761"/>
<accession>A0A8J3S761</accession>
<gene>
    <name evidence="1" type="ORF">Pro02_46670</name>
</gene>
<protein>
    <submittedName>
        <fullName evidence="1">Uncharacterized protein</fullName>
    </submittedName>
</protein>
<dbReference type="Proteomes" id="UP000655044">
    <property type="component" value="Unassembled WGS sequence"/>
</dbReference>
<evidence type="ECO:0000313" key="1">
    <source>
        <dbReference type="EMBL" id="GIH86259.1"/>
    </source>
</evidence>
<keyword evidence="2" id="KW-1185">Reference proteome</keyword>
<reference evidence="1" key="1">
    <citation type="submission" date="2021-01" db="EMBL/GenBank/DDBJ databases">
        <title>Whole genome shotgun sequence of Planobispora rosea NBRC 15558.</title>
        <authorList>
            <person name="Komaki H."/>
            <person name="Tamura T."/>
        </authorList>
    </citation>
    <scope>NUCLEOTIDE SEQUENCE</scope>
    <source>
        <strain evidence="1">NBRC 15558</strain>
    </source>
</reference>
<proteinExistence type="predicted"/>
<name>A0A8J3S761_PLARO</name>
<sequence length="155" mass="17122">MVLTGSASACVLKTIVFGTSSVRRLPPIVGGMTRREIDVQAYERDLIPMLKQILQDQPFGLSLESIELQGTGSPGEIVVLFEHENRPGCRLGFRFPARGTESLNGPLAWAWFAWVHLDEVINESECGRFIAPSPVSRYGGCSPVGWLYNRIFPEG</sequence>
<comment type="caution">
    <text evidence="1">The sequence shown here is derived from an EMBL/GenBank/DDBJ whole genome shotgun (WGS) entry which is preliminary data.</text>
</comment>
<evidence type="ECO:0000313" key="2">
    <source>
        <dbReference type="Proteomes" id="UP000655044"/>
    </source>
</evidence>